<dbReference type="GO" id="GO:0016747">
    <property type="term" value="F:acyltransferase activity, transferring groups other than amino-acyl groups"/>
    <property type="evidence" value="ECO:0007669"/>
    <property type="project" value="InterPro"/>
</dbReference>
<dbReference type="Proteomes" id="UP000243494">
    <property type="component" value="Unassembled WGS sequence"/>
</dbReference>
<dbReference type="OrthoDB" id="9795206at2"/>
<protein>
    <submittedName>
        <fullName evidence="2">N-acetyltransferase</fullName>
    </submittedName>
</protein>
<evidence type="ECO:0000313" key="3">
    <source>
        <dbReference type="Proteomes" id="UP000243494"/>
    </source>
</evidence>
<feature type="domain" description="N-acetyltransferase" evidence="1">
    <location>
        <begin position="2"/>
        <end position="165"/>
    </location>
</feature>
<organism evidence="2 3">
    <name type="scientific">Romboutsia maritimum</name>
    <dbReference type="NCBI Taxonomy" id="2020948"/>
    <lineage>
        <taxon>Bacteria</taxon>
        <taxon>Bacillati</taxon>
        <taxon>Bacillota</taxon>
        <taxon>Clostridia</taxon>
        <taxon>Peptostreptococcales</taxon>
        <taxon>Peptostreptococcaceae</taxon>
        <taxon>Romboutsia</taxon>
    </lineage>
</organism>
<dbReference type="Gene3D" id="3.40.630.30">
    <property type="match status" value="1"/>
</dbReference>
<dbReference type="InterPro" id="IPR016181">
    <property type="entry name" value="Acyl_CoA_acyltransferase"/>
</dbReference>
<gene>
    <name evidence="2" type="ORF">CHF27_009480</name>
</gene>
<dbReference type="SUPFAM" id="SSF55729">
    <property type="entry name" value="Acyl-CoA N-acyltransferases (Nat)"/>
    <property type="match status" value="1"/>
</dbReference>
<name>A0A371IRS1_9FIRM</name>
<comment type="caution">
    <text evidence="2">The sequence shown here is derived from an EMBL/GenBank/DDBJ whole genome shotgun (WGS) entry which is preliminary data.</text>
</comment>
<dbReference type="InterPro" id="IPR000182">
    <property type="entry name" value="GNAT_dom"/>
</dbReference>
<dbReference type="RefSeq" id="WP_095404506.1">
    <property type="nucleotide sequence ID" value="NZ_NOJZ02000017.1"/>
</dbReference>
<evidence type="ECO:0000259" key="1">
    <source>
        <dbReference type="PROSITE" id="PS51186"/>
    </source>
</evidence>
<dbReference type="EMBL" id="NOJZ02000017">
    <property type="protein sequence ID" value="RDY23171.1"/>
    <property type="molecule type" value="Genomic_DNA"/>
</dbReference>
<sequence>MIYLREITYSDLNTINIWRNDKDTIDLLGANFRYINIETDSEWMNQYQKNREHQVRCAICDDDKMIGMISIVNIDYINRKAELHLMIGDKDSRGKGYGTKVMKMMINHAFYNLNLNKLYLTTLETNEGAKKLYSKVGFKIDGILRDEVYKNGKYINCLIMSILKDDYEY</sequence>
<keyword evidence="2" id="KW-0808">Transferase</keyword>
<dbReference type="PANTHER" id="PTHR43415:SF3">
    <property type="entry name" value="GNAT-FAMILY ACETYLTRANSFERASE"/>
    <property type="match status" value="1"/>
</dbReference>
<evidence type="ECO:0000313" key="2">
    <source>
        <dbReference type="EMBL" id="RDY23171.1"/>
    </source>
</evidence>
<proteinExistence type="predicted"/>
<accession>A0A371IRS1</accession>
<dbReference type="PROSITE" id="PS51186">
    <property type="entry name" value="GNAT"/>
    <property type="match status" value="1"/>
</dbReference>
<dbReference type="PANTHER" id="PTHR43415">
    <property type="entry name" value="SPERMIDINE N(1)-ACETYLTRANSFERASE"/>
    <property type="match status" value="1"/>
</dbReference>
<dbReference type="Pfam" id="PF13302">
    <property type="entry name" value="Acetyltransf_3"/>
    <property type="match status" value="1"/>
</dbReference>
<dbReference type="AlphaFoldDB" id="A0A371IRS1"/>
<reference evidence="2 3" key="1">
    <citation type="journal article" date="2017" name="Genome Announc.">
        <title>Draft Genome Sequence of Romboutsia maritimum sp. nov. Strain CCRI-22766(T), Isolated from Coastal Estuarine Mud.</title>
        <authorList>
            <person name="Maheux A.F."/>
            <person name="Boudreau D.K."/>
            <person name="Berube E."/>
            <person name="Boissinot M."/>
            <person name="Raymond F."/>
            <person name="Brodeur S."/>
            <person name="Corbeil J."/>
            <person name="Brightwell G."/>
            <person name="Broda D."/>
            <person name="Omar R.F."/>
            <person name="Bergeron M.G."/>
        </authorList>
    </citation>
    <scope>NUCLEOTIDE SEQUENCE [LARGE SCALE GENOMIC DNA]</scope>
    <source>
        <strain evidence="2 3">CCRI-22766</strain>
    </source>
</reference>
<dbReference type="CDD" id="cd04301">
    <property type="entry name" value="NAT_SF"/>
    <property type="match status" value="1"/>
</dbReference>
<keyword evidence="3" id="KW-1185">Reference proteome</keyword>